<feature type="region of interest" description="Disordered" evidence="1">
    <location>
        <begin position="221"/>
        <end position="245"/>
    </location>
</feature>
<sequence length="245" mass="27861">MVETRRGTDTTGTEENRPAEENQPPAERMERMDLDGGNADQEGESSGTSRDDEMQETLDERFESVERVKAELGAKRKIEALTEMERELAGGPPAEHIDFEGLAYRPKRPASSDPPGAQPQVAPFLRPAKPPYFRGKSLKEAQEYENGWLIHIAAIPPKTPKELIAYAATYLLDTARDSWNPKNTTIQTWEEYMEWCRNVVKDPVNRMHYALMRIKKLEAKAKSERTGGRTRHRRAREILAPDDQG</sequence>
<reference evidence="2" key="1">
    <citation type="submission" date="2020-02" db="EMBL/GenBank/DDBJ databases">
        <authorList>
            <person name="Palmer J.M."/>
        </authorList>
    </citation>
    <scope>NUCLEOTIDE SEQUENCE</scope>
    <source>
        <strain evidence="2">EPUS1.4</strain>
        <tissue evidence="2">Thallus</tissue>
    </source>
</reference>
<accession>A0A8H7DZV9</accession>
<keyword evidence="3" id="KW-1185">Reference proteome</keyword>
<feature type="compositionally biased region" description="Basic and acidic residues" evidence="1">
    <location>
        <begin position="1"/>
        <end position="20"/>
    </location>
</feature>
<protein>
    <submittedName>
        <fullName evidence="2">Uncharacterized protein</fullName>
    </submittedName>
</protein>
<evidence type="ECO:0000313" key="3">
    <source>
        <dbReference type="Proteomes" id="UP000606974"/>
    </source>
</evidence>
<name>A0A8H7DZV9_9EURO</name>
<evidence type="ECO:0000256" key="1">
    <source>
        <dbReference type="SAM" id="MobiDB-lite"/>
    </source>
</evidence>
<proteinExistence type="predicted"/>
<dbReference type="Proteomes" id="UP000606974">
    <property type="component" value="Unassembled WGS sequence"/>
</dbReference>
<evidence type="ECO:0000313" key="2">
    <source>
        <dbReference type="EMBL" id="KAF7502888.1"/>
    </source>
</evidence>
<gene>
    <name evidence="2" type="ORF">GJ744_004957</name>
</gene>
<comment type="caution">
    <text evidence="2">The sequence shown here is derived from an EMBL/GenBank/DDBJ whole genome shotgun (WGS) entry which is preliminary data.</text>
</comment>
<feature type="region of interest" description="Disordered" evidence="1">
    <location>
        <begin position="107"/>
        <end position="126"/>
    </location>
</feature>
<organism evidence="2 3">
    <name type="scientific">Endocarpon pusillum</name>
    <dbReference type="NCBI Taxonomy" id="364733"/>
    <lineage>
        <taxon>Eukaryota</taxon>
        <taxon>Fungi</taxon>
        <taxon>Dikarya</taxon>
        <taxon>Ascomycota</taxon>
        <taxon>Pezizomycotina</taxon>
        <taxon>Eurotiomycetes</taxon>
        <taxon>Chaetothyriomycetidae</taxon>
        <taxon>Verrucariales</taxon>
        <taxon>Verrucariaceae</taxon>
        <taxon>Endocarpon</taxon>
    </lineage>
</organism>
<dbReference type="AlphaFoldDB" id="A0A8H7DZV9"/>
<dbReference type="OrthoDB" id="4552314at2759"/>
<dbReference type="EMBL" id="JAACFV010000211">
    <property type="protein sequence ID" value="KAF7502888.1"/>
    <property type="molecule type" value="Genomic_DNA"/>
</dbReference>
<feature type="region of interest" description="Disordered" evidence="1">
    <location>
        <begin position="1"/>
        <end position="66"/>
    </location>
</feature>